<evidence type="ECO:0000259" key="4">
    <source>
        <dbReference type="PROSITE" id="PS50043"/>
    </source>
</evidence>
<dbReference type="AlphaFoldDB" id="A0A1G7GQR8"/>
<keyword evidence="2" id="KW-0238">DNA-binding</keyword>
<dbReference type="GO" id="GO:0006355">
    <property type="term" value="P:regulation of DNA-templated transcription"/>
    <property type="evidence" value="ECO:0007669"/>
    <property type="project" value="InterPro"/>
</dbReference>
<dbReference type="Proteomes" id="UP000199321">
    <property type="component" value="Unassembled WGS sequence"/>
</dbReference>
<name>A0A1G7GQR8_9FLAO</name>
<dbReference type="PANTHER" id="PTHR44688">
    <property type="entry name" value="DNA-BINDING TRANSCRIPTIONAL ACTIVATOR DEVR_DOSR"/>
    <property type="match status" value="1"/>
</dbReference>
<feature type="domain" description="HTH luxR-type" evidence="4">
    <location>
        <begin position="56"/>
        <end position="121"/>
    </location>
</feature>
<dbReference type="STRING" id="227084.SAMN05421855_103284"/>
<dbReference type="SUPFAM" id="SSF46894">
    <property type="entry name" value="C-terminal effector domain of the bipartite response regulators"/>
    <property type="match status" value="1"/>
</dbReference>
<dbReference type="InterPro" id="IPR000792">
    <property type="entry name" value="Tscrpt_reg_LuxR_C"/>
</dbReference>
<accession>A0A1G7GQR8</accession>
<dbReference type="InterPro" id="IPR036388">
    <property type="entry name" value="WH-like_DNA-bd_sf"/>
</dbReference>
<evidence type="ECO:0000313" key="6">
    <source>
        <dbReference type="Proteomes" id="UP000199321"/>
    </source>
</evidence>
<evidence type="ECO:0000256" key="2">
    <source>
        <dbReference type="ARBA" id="ARBA00023125"/>
    </source>
</evidence>
<dbReference type="PANTHER" id="PTHR44688:SF16">
    <property type="entry name" value="DNA-BINDING TRANSCRIPTIONAL ACTIVATOR DEVR_DOSR"/>
    <property type="match status" value="1"/>
</dbReference>
<dbReference type="Pfam" id="PF00196">
    <property type="entry name" value="GerE"/>
    <property type="match status" value="1"/>
</dbReference>
<evidence type="ECO:0000256" key="1">
    <source>
        <dbReference type="ARBA" id="ARBA00023015"/>
    </source>
</evidence>
<sequence>MDVLQKIVQIVNQAEKKSKTLSLEETIDVFNAVKHISSNKALVEKVIYLVFLTKSKEGNLLKLSKRENEVFTLIGMGLDSNDIAIELNISKSTVSTHRKNIIKKLNIKGAGQLQKLSFQYIQHKVFA</sequence>
<keyword evidence="3" id="KW-0804">Transcription</keyword>
<dbReference type="CDD" id="cd06170">
    <property type="entry name" value="LuxR_C_like"/>
    <property type="match status" value="1"/>
</dbReference>
<dbReference type="GO" id="GO:0003677">
    <property type="term" value="F:DNA binding"/>
    <property type="evidence" value="ECO:0007669"/>
    <property type="project" value="UniProtKB-KW"/>
</dbReference>
<evidence type="ECO:0000313" key="5">
    <source>
        <dbReference type="EMBL" id="SDE90518.1"/>
    </source>
</evidence>
<dbReference type="SMART" id="SM00421">
    <property type="entry name" value="HTH_LUXR"/>
    <property type="match status" value="1"/>
</dbReference>
<dbReference type="PROSITE" id="PS50043">
    <property type="entry name" value="HTH_LUXR_2"/>
    <property type="match status" value="1"/>
</dbReference>
<evidence type="ECO:0000256" key="3">
    <source>
        <dbReference type="ARBA" id="ARBA00023163"/>
    </source>
</evidence>
<dbReference type="InterPro" id="IPR016032">
    <property type="entry name" value="Sig_transdc_resp-reg_C-effctor"/>
</dbReference>
<reference evidence="5 6" key="1">
    <citation type="submission" date="2016-10" db="EMBL/GenBank/DDBJ databases">
        <authorList>
            <person name="de Groot N.N."/>
        </authorList>
    </citation>
    <scope>NUCLEOTIDE SEQUENCE [LARGE SCALE GENOMIC DNA]</scope>
    <source>
        <strain evidence="5 6">DSM 16195</strain>
    </source>
</reference>
<protein>
    <submittedName>
        <fullName evidence="5">Regulatory protein, luxR family</fullName>
    </submittedName>
</protein>
<dbReference type="RefSeq" id="WP_093144405.1">
    <property type="nucleotide sequence ID" value="NZ_BMWO01000003.1"/>
</dbReference>
<organism evidence="5 6">
    <name type="scientific">Ulvibacter litoralis</name>
    <dbReference type="NCBI Taxonomy" id="227084"/>
    <lineage>
        <taxon>Bacteria</taxon>
        <taxon>Pseudomonadati</taxon>
        <taxon>Bacteroidota</taxon>
        <taxon>Flavobacteriia</taxon>
        <taxon>Flavobacteriales</taxon>
        <taxon>Flavobacteriaceae</taxon>
        <taxon>Ulvibacter</taxon>
    </lineage>
</organism>
<dbReference type="PROSITE" id="PS00622">
    <property type="entry name" value="HTH_LUXR_1"/>
    <property type="match status" value="1"/>
</dbReference>
<dbReference type="Gene3D" id="1.10.10.10">
    <property type="entry name" value="Winged helix-like DNA-binding domain superfamily/Winged helix DNA-binding domain"/>
    <property type="match status" value="1"/>
</dbReference>
<dbReference type="PRINTS" id="PR00038">
    <property type="entry name" value="HTHLUXR"/>
</dbReference>
<keyword evidence="6" id="KW-1185">Reference proteome</keyword>
<dbReference type="EMBL" id="FNBA01000003">
    <property type="protein sequence ID" value="SDE90518.1"/>
    <property type="molecule type" value="Genomic_DNA"/>
</dbReference>
<keyword evidence="1" id="KW-0805">Transcription regulation</keyword>
<proteinExistence type="predicted"/>
<dbReference type="OrthoDB" id="965844at2"/>
<gene>
    <name evidence="5" type="ORF">SAMN05421855_103284</name>
</gene>